<name>A0A0L0SPX0_ALLM3</name>
<sequence length="796" mass="84726">MVELRKRAPRRPYTGDLLALVPDLLCDDTDLSSSAASSSPAPPPAVPVTRRGRASRAVVQEFAASSSSDSDHAEPMAVDGADPSPGAEAQVAAAVEAVVVRRAPPRQLHQARAEHAVVVAWDGPEAVVEDEVVVVAEPTGPVPLSPIEPAPPQSEPAPQATPQIANRTLASDRAECPTFATPAVPIQWPPAPAPVPAAPAPAIPPPPFDPSVGVALPAGGYDDAAAPALVPFDPESFDFSAPVNPATIPVLPVHLAARDRLVHLIADRLYEMHEQAPLTGVAPRLRDRGATPGPVRRPKPGTPLAGPDGEPVVAEKRRGRPKKTRTDETANTLTRDSTPVPPEAPAREATPPPTRSATATPVPAPNLPARTTALVVRTRDDGKYTCPAHFCRPMAPNRSAFVSHIRYAEHAIDVVLATIYPRGTDPRSDLCGTLPDSHPLTKARADFVELLLHIPLPLYPVHVPLVVQLPGVNIDYSFPMVLSPPAWDLYAYPQLKRIITDPERPGLHHVTSLIAASVQAKAAAVVAMTQAPSRGPTPVAASSMPRTTAQSTPAPDAPAPSASGWSMADVAVLEAKARKSAAAPRRKLRKRWGGMDLLMAHSLAGPVVDQALEKNVFEVDEATWALWDQVMPSNPWEMYAEIVDPVAVMAQWPEVAPVRVELNQGTETAADATLQRFESMSFDTNRRGYVLNSGGSVWGLDWMGEYLAVSGYLTLAEHHAVGDLVVGPGTIQIWHVPTTTTTIDDDAGPPAATLALCIVHEWGPCFDLHWWPVSINEPADSPRLVPRPRGPAPPRA</sequence>
<dbReference type="GO" id="GO:0006383">
    <property type="term" value="P:transcription by RNA polymerase III"/>
    <property type="evidence" value="ECO:0007669"/>
    <property type="project" value="TreeGrafter"/>
</dbReference>
<dbReference type="VEuPathDB" id="FungiDB:AMAG_09907"/>
<accession>A0A0L0SPX0</accession>
<dbReference type="GO" id="GO:0005634">
    <property type="term" value="C:nucleus"/>
    <property type="evidence" value="ECO:0007669"/>
    <property type="project" value="UniProtKB-SubCell"/>
</dbReference>
<feature type="compositionally biased region" description="Pro residues" evidence="4">
    <location>
        <begin position="143"/>
        <end position="155"/>
    </location>
</feature>
<dbReference type="PANTHER" id="PTHR15052">
    <property type="entry name" value="RNA POLYMERASE III TRANSCRIPTION INITIATION FACTOR COMPLEX SUBUNIT"/>
    <property type="match status" value="1"/>
</dbReference>
<evidence type="ECO:0000256" key="1">
    <source>
        <dbReference type="ARBA" id="ARBA00004123"/>
    </source>
</evidence>
<feature type="region of interest" description="Disordered" evidence="4">
    <location>
        <begin position="143"/>
        <end position="162"/>
    </location>
</feature>
<reference evidence="5 6" key="1">
    <citation type="submission" date="2009-11" db="EMBL/GenBank/DDBJ databases">
        <title>Annotation of Allomyces macrogynus ATCC 38327.</title>
        <authorList>
            <consortium name="The Broad Institute Genome Sequencing Platform"/>
            <person name="Russ C."/>
            <person name="Cuomo C."/>
            <person name="Burger G."/>
            <person name="Gray M.W."/>
            <person name="Holland P.W.H."/>
            <person name="King N."/>
            <person name="Lang F.B.F."/>
            <person name="Roger A.J."/>
            <person name="Ruiz-Trillo I."/>
            <person name="Young S.K."/>
            <person name="Zeng Q."/>
            <person name="Gargeya S."/>
            <person name="Fitzgerald M."/>
            <person name="Haas B."/>
            <person name="Abouelleil A."/>
            <person name="Alvarado L."/>
            <person name="Arachchi H.M."/>
            <person name="Berlin A."/>
            <person name="Chapman S.B."/>
            <person name="Gearin G."/>
            <person name="Goldberg J."/>
            <person name="Griggs A."/>
            <person name="Gujja S."/>
            <person name="Hansen M."/>
            <person name="Heiman D."/>
            <person name="Howarth C."/>
            <person name="Larimer J."/>
            <person name="Lui A."/>
            <person name="MacDonald P.J.P."/>
            <person name="McCowen C."/>
            <person name="Montmayeur A."/>
            <person name="Murphy C."/>
            <person name="Neiman D."/>
            <person name="Pearson M."/>
            <person name="Priest M."/>
            <person name="Roberts A."/>
            <person name="Saif S."/>
            <person name="Shea T."/>
            <person name="Sisk P."/>
            <person name="Stolte C."/>
            <person name="Sykes S."/>
            <person name="Wortman J."/>
            <person name="Nusbaum C."/>
            <person name="Birren B."/>
        </authorList>
    </citation>
    <scope>NUCLEOTIDE SEQUENCE [LARGE SCALE GENOMIC DNA]</scope>
    <source>
        <strain evidence="5 6">ATCC 38327</strain>
    </source>
</reference>
<keyword evidence="2" id="KW-0804">Transcription</keyword>
<proteinExistence type="predicted"/>
<dbReference type="EMBL" id="GG745345">
    <property type="protein sequence ID" value="KNE64546.1"/>
    <property type="molecule type" value="Genomic_DNA"/>
</dbReference>
<feature type="region of interest" description="Disordered" evidence="4">
    <location>
        <begin position="533"/>
        <end position="562"/>
    </location>
</feature>
<dbReference type="PANTHER" id="PTHR15052:SF2">
    <property type="entry name" value="GENERAL TRANSCRIPTION FACTOR 3C POLYPEPTIDE 2"/>
    <property type="match status" value="1"/>
</dbReference>
<reference evidence="6" key="2">
    <citation type="submission" date="2009-11" db="EMBL/GenBank/DDBJ databases">
        <title>The Genome Sequence of Allomyces macrogynus strain ATCC 38327.</title>
        <authorList>
            <consortium name="The Broad Institute Genome Sequencing Platform"/>
            <person name="Russ C."/>
            <person name="Cuomo C."/>
            <person name="Shea T."/>
            <person name="Young S.K."/>
            <person name="Zeng Q."/>
            <person name="Koehrsen M."/>
            <person name="Haas B."/>
            <person name="Borodovsky M."/>
            <person name="Guigo R."/>
            <person name="Alvarado L."/>
            <person name="Berlin A."/>
            <person name="Borenstein D."/>
            <person name="Chen Z."/>
            <person name="Engels R."/>
            <person name="Freedman E."/>
            <person name="Gellesch M."/>
            <person name="Goldberg J."/>
            <person name="Griggs A."/>
            <person name="Gujja S."/>
            <person name="Heiman D."/>
            <person name="Hepburn T."/>
            <person name="Howarth C."/>
            <person name="Jen D."/>
            <person name="Larson L."/>
            <person name="Lewis B."/>
            <person name="Mehta T."/>
            <person name="Park D."/>
            <person name="Pearson M."/>
            <person name="Roberts A."/>
            <person name="Saif S."/>
            <person name="Shenoy N."/>
            <person name="Sisk P."/>
            <person name="Stolte C."/>
            <person name="Sykes S."/>
            <person name="Walk T."/>
            <person name="White J."/>
            <person name="Yandava C."/>
            <person name="Burger G."/>
            <person name="Gray M.W."/>
            <person name="Holland P.W.H."/>
            <person name="King N."/>
            <person name="Lang F.B.F."/>
            <person name="Roger A.J."/>
            <person name="Ruiz-Trillo I."/>
            <person name="Lander E."/>
            <person name="Nusbaum C."/>
        </authorList>
    </citation>
    <scope>NUCLEOTIDE SEQUENCE [LARGE SCALE GENOMIC DNA]</scope>
    <source>
        <strain evidence="6">ATCC 38327</strain>
    </source>
</reference>
<dbReference type="OrthoDB" id="4703at2759"/>
<evidence type="ECO:0000313" key="6">
    <source>
        <dbReference type="Proteomes" id="UP000054350"/>
    </source>
</evidence>
<dbReference type="Proteomes" id="UP000054350">
    <property type="component" value="Unassembled WGS sequence"/>
</dbReference>
<keyword evidence="6" id="KW-1185">Reference proteome</keyword>
<evidence type="ECO:0000313" key="5">
    <source>
        <dbReference type="EMBL" id="KNE64546.1"/>
    </source>
</evidence>
<organism evidence="5 6">
    <name type="scientific">Allomyces macrogynus (strain ATCC 38327)</name>
    <name type="common">Allomyces javanicus var. macrogynus</name>
    <dbReference type="NCBI Taxonomy" id="578462"/>
    <lineage>
        <taxon>Eukaryota</taxon>
        <taxon>Fungi</taxon>
        <taxon>Fungi incertae sedis</taxon>
        <taxon>Blastocladiomycota</taxon>
        <taxon>Blastocladiomycetes</taxon>
        <taxon>Blastocladiales</taxon>
        <taxon>Blastocladiaceae</taxon>
        <taxon>Allomyces</taxon>
    </lineage>
</organism>
<dbReference type="AlphaFoldDB" id="A0A0L0SPX0"/>
<comment type="subcellular location">
    <subcellularLocation>
        <location evidence="1">Nucleus</location>
    </subcellularLocation>
</comment>
<feature type="compositionally biased region" description="Low complexity" evidence="4">
    <location>
        <begin position="547"/>
        <end position="562"/>
    </location>
</feature>
<protein>
    <submittedName>
        <fullName evidence="5">Uncharacterized protein</fullName>
    </submittedName>
</protein>
<feature type="compositionally biased region" description="Pro residues" evidence="4">
    <location>
        <begin position="339"/>
        <end position="354"/>
    </location>
</feature>
<keyword evidence="3" id="KW-0539">Nucleus</keyword>
<dbReference type="STRING" id="578462.A0A0L0SPX0"/>
<gene>
    <name evidence="5" type="ORF">AMAG_09907</name>
</gene>
<evidence type="ECO:0000256" key="2">
    <source>
        <dbReference type="ARBA" id="ARBA00023163"/>
    </source>
</evidence>
<evidence type="ECO:0000256" key="4">
    <source>
        <dbReference type="SAM" id="MobiDB-lite"/>
    </source>
</evidence>
<feature type="region of interest" description="Disordered" evidence="4">
    <location>
        <begin position="29"/>
        <end position="89"/>
    </location>
</feature>
<dbReference type="GO" id="GO:0000127">
    <property type="term" value="C:transcription factor TFIIIC complex"/>
    <property type="evidence" value="ECO:0007669"/>
    <property type="project" value="TreeGrafter"/>
</dbReference>
<evidence type="ECO:0000256" key="3">
    <source>
        <dbReference type="ARBA" id="ARBA00023242"/>
    </source>
</evidence>
<feature type="region of interest" description="Disordered" evidence="4">
    <location>
        <begin position="280"/>
        <end position="366"/>
    </location>
</feature>
<dbReference type="InterPro" id="IPR052416">
    <property type="entry name" value="GTF3C_component"/>
</dbReference>